<name>A0A022QH10_ERYGU</name>
<evidence type="ECO:0000313" key="5">
    <source>
        <dbReference type="Proteomes" id="UP000030748"/>
    </source>
</evidence>
<evidence type="ECO:0000256" key="1">
    <source>
        <dbReference type="ARBA" id="ARBA00007626"/>
    </source>
</evidence>
<reference evidence="4 5" key="1">
    <citation type="journal article" date="2013" name="Proc. Natl. Acad. Sci. U.S.A.">
        <title>Fine-scale variation in meiotic recombination in Mimulus inferred from population shotgun sequencing.</title>
        <authorList>
            <person name="Hellsten U."/>
            <person name="Wright K.M."/>
            <person name="Jenkins J."/>
            <person name="Shu S."/>
            <person name="Yuan Y."/>
            <person name="Wessler S.R."/>
            <person name="Schmutz J."/>
            <person name="Willis J.H."/>
            <person name="Rokhsar D.S."/>
        </authorList>
    </citation>
    <scope>NUCLEOTIDE SEQUENCE [LARGE SCALE GENOMIC DNA]</scope>
    <source>
        <strain evidence="5">cv. DUN x IM62</strain>
    </source>
</reference>
<dbReference type="OMA" id="VTTWCHL"/>
<dbReference type="GO" id="GO:0003729">
    <property type="term" value="F:mRNA binding"/>
    <property type="evidence" value="ECO:0007669"/>
    <property type="project" value="UniProtKB-ARBA"/>
</dbReference>
<proteinExistence type="inferred from homology"/>
<feature type="repeat" description="PPR" evidence="3">
    <location>
        <begin position="355"/>
        <end position="389"/>
    </location>
</feature>
<evidence type="ECO:0000256" key="3">
    <source>
        <dbReference type="PROSITE-ProRule" id="PRU00708"/>
    </source>
</evidence>
<dbReference type="Pfam" id="PF13041">
    <property type="entry name" value="PPR_2"/>
    <property type="match status" value="1"/>
</dbReference>
<gene>
    <name evidence="4" type="ORF">MIMGU_mgv1a005819mg</name>
</gene>
<accession>A0A022QH10</accession>
<dbReference type="PANTHER" id="PTHR45717:SF57">
    <property type="entry name" value="PENTACOTRIPEPTIDE-REPEAT REGION OF PRORP DOMAIN-CONTAINING PROTEIN"/>
    <property type="match status" value="1"/>
</dbReference>
<comment type="similarity">
    <text evidence="1">Belongs to the PPR family. P subfamily.</text>
</comment>
<dbReference type="OrthoDB" id="1890565at2759"/>
<dbReference type="PANTHER" id="PTHR45717">
    <property type="entry name" value="OS12G0527900 PROTEIN"/>
    <property type="match status" value="1"/>
</dbReference>
<dbReference type="eggNOG" id="KOG4197">
    <property type="taxonomic scope" value="Eukaryota"/>
</dbReference>
<dbReference type="AlphaFoldDB" id="A0A022QH10"/>
<protein>
    <recommendedName>
        <fullName evidence="6">Pentacotripeptide-repeat region of PRORP domain-containing protein</fullName>
    </recommendedName>
</protein>
<evidence type="ECO:0008006" key="6">
    <source>
        <dbReference type="Google" id="ProtNLM"/>
    </source>
</evidence>
<dbReference type="KEGG" id="egt:105968683"/>
<dbReference type="InterPro" id="IPR011990">
    <property type="entry name" value="TPR-like_helical_dom_sf"/>
</dbReference>
<evidence type="ECO:0000313" key="4">
    <source>
        <dbReference type="EMBL" id="EYU27967.1"/>
    </source>
</evidence>
<dbReference type="EMBL" id="KI631456">
    <property type="protein sequence ID" value="EYU27967.1"/>
    <property type="molecule type" value="Genomic_DNA"/>
</dbReference>
<dbReference type="PROSITE" id="PS51375">
    <property type="entry name" value="PPR"/>
    <property type="match status" value="2"/>
</dbReference>
<dbReference type="Proteomes" id="UP000030748">
    <property type="component" value="Unassembled WGS sequence"/>
</dbReference>
<dbReference type="Pfam" id="PF01535">
    <property type="entry name" value="PPR"/>
    <property type="match status" value="2"/>
</dbReference>
<sequence length="469" mass="52826">MKLFSVSSPQNARAYSLYKQLRMQCFSNTPDPTRFSRNRSVSPSLYSRISPLGDPNQSMAPVLDQWVGEGNSVKKSEILRIIKELMAYRRFKHALEVSLWMTNEGRIPVAPVDVAMRLKLIFKLFGLEGVEDYLKKVPEHLKAPSVYLALLNCYTVAKSVAKSEAVMQRARDSGYATLPIWYNLMMNLHSKLGHVEKVEHLLNEMESKNIPCDQFTHSVCLSTCASASDAVGMDKIVAIMESDKHGTVHWRTYVIAAEGYLKMGLVDKALPILDKLEGLLITSKESSVILALLFRLYAEAGKRDELNRIWDVCKQKGKMGNKVYSSLLRSLLKFGDVEGMEKIYEEWESRGSHFDFRVPNFLIDAYCRDGNLEEAEAFIAREVLKGGNPTVATWCHLAGGYLKKNRVTDSVEALKKAISVIPCKFISQKNSLTTCLEYLESGNCMEKAEELINSVRVRGILGASFDHEL</sequence>
<keyword evidence="2" id="KW-0677">Repeat</keyword>
<feature type="repeat" description="PPR" evidence="3">
    <location>
        <begin position="178"/>
        <end position="212"/>
    </location>
</feature>
<dbReference type="Gene3D" id="1.25.40.10">
    <property type="entry name" value="Tetratricopeptide repeat domain"/>
    <property type="match status" value="2"/>
</dbReference>
<keyword evidence="5" id="KW-1185">Reference proteome</keyword>
<dbReference type="NCBIfam" id="TIGR00756">
    <property type="entry name" value="PPR"/>
    <property type="match status" value="2"/>
</dbReference>
<organism evidence="4 5">
    <name type="scientific">Erythranthe guttata</name>
    <name type="common">Yellow monkey flower</name>
    <name type="synonym">Mimulus guttatus</name>
    <dbReference type="NCBI Taxonomy" id="4155"/>
    <lineage>
        <taxon>Eukaryota</taxon>
        <taxon>Viridiplantae</taxon>
        <taxon>Streptophyta</taxon>
        <taxon>Embryophyta</taxon>
        <taxon>Tracheophyta</taxon>
        <taxon>Spermatophyta</taxon>
        <taxon>Magnoliopsida</taxon>
        <taxon>eudicotyledons</taxon>
        <taxon>Gunneridae</taxon>
        <taxon>Pentapetalae</taxon>
        <taxon>asterids</taxon>
        <taxon>lamiids</taxon>
        <taxon>Lamiales</taxon>
        <taxon>Phrymaceae</taxon>
        <taxon>Erythranthe</taxon>
    </lineage>
</organism>
<evidence type="ECO:0000256" key="2">
    <source>
        <dbReference type="ARBA" id="ARBA00022737"/>
    </source>
</evidence>
<dbReference type="PhylomeDB" id="A0A022QH10"/>
<dbReference type="GO" id="GO:0005739">
    <property type="term" value="C:mitochondrion"/>
    <property type="evidence" value="ECO:0000318"/>
    <property type="project" value="GO_Central"/>
</dbReference>
<dbReference type="STRING" id="4155.A0A022QH10"/>
<dbReference type="InterPro" id="IPR002885">
    <property type="entry name" value="PPR_rpt"/>
</dbReference>